<keyword evidence="8" id="KW-1185">Reference proteome</keyword>
<evidence type="ECO:0000256" key="5">
    <source>
        <dbReference type="ARBA" id="ARBA00023136"/>
    </source>
</evidence>
<name>A0A7D3Y5E5_9BACT</name>
<feature type="transmembrane region" description="Helical" evidence="6">
    <location>
        <begin position="438"/>
        <end position="456"/>
    </location>
</feature>
<evidence type="ECO:0000256" key="6">
    <source>
        <dbReference type="SAM" id="Phobius"/>
    </source>
</evidence>
<evidence type="ECO:0000256" key="3">
    <source>
        <dbReference type="ARBA" id="ARBA00022692"/>
    </source>
</evidence>
<accession>A0A7D3Y5E5</accession>
<feature type="transmembrane region" description="Helical" evidence="6">
    <location>
        <begin position="53"/>
        <end position="78"/>
    </location>
</feature>
<dbReference type="EMBL" id="CP041345">
    <property type="protein sequence ID" value="QKG80569.1"/>
    <property type="molecule type" value="Genomic_DNA"/>
</dbReference>
<protein>
    <submittedName>
        <fullName evidence="7">YjgP/YjgQ family permease</fullName>
    </submittedName>
</protein>
<evidence type="ECO:0000256" key="2">
    <source>
        <dbReference type="ARBA" id="ARBA00022475"/>
    </source>
</evidence>
<sequence length="484" mass="55913">MKTLHRFILKSYIGPLVMTFFITMFVLLMQFLWRYIDDLVGKGLEWDVIAELLLYASAGLVPMALPLATLLASLMTMGNLGENNELLAMKSAGISLPRILSPLIVLTIAISIGAFFFSNNVLPYTNLKISTLLYSVKQQKPELIIKEGVFTNLIEGYSIKVSERDQKTGLLRRILIYEHKNENTNTTVTYADSGYMQPTADQKFLVATLFNGNTYKEVRDKSKNLYQQKQKLPAQHQKFEKQVLIFELKGFKLERADENFFKDSYQTQNIKQLQKVEDSLKQAFNTQIKLFSQNIIRNSIFRNPYWLNRDSTKKVKIKLDVDSLYNTLKPEEKIRAIERAIDNARSTKSYISSSKDEFYYKQKYIARHKIEWNRKFTLSFACFVFFFIGAPLGAIIRKGGLGTPVVISVIFFIFYYIINLTGEKFARELIWDPNLGMWVSSFILLPLGIFLSYKATTDSVIMNADFYIDKIKKVLNILKFFLKA</sequence>
<feature type="transmembrane region" description="Helical" evidence="6">
    <location>
        <begin position="401"/>
        <end position="418"/>
    </location>
</feature>
<dbReference type="GO" id="GO:0015920">
    <property type="term" value="P:lipopolysaccharide transport"/>
    <property type="evidence" value="ECO:0007669"/>
    <property type="project" value="TreeGrafter"/>
</dbReference>
<organism evidence="7 8">
    <name type="scientific">Tenuifilum thalassicum</name>
    <dbReference type="NCBI Taxonomy" id="2590900"/>
    <lineage>
        <taxon>Bacteria</taxon>
        <taxon>Pseudomonadati</taxon>
        <taxon>Bacteroidota</taxon>
        <taxon>Bacteroidia</taxon>
        <taxon>Bacteroidales</taxon>
        <taxon>Tenuifilaceae</taxon>
        <taxon>Tenuifilum</taxon>
    </lineage>
</organism>
<dbReference type="GO" id="GO:0043190">
    <property type="term" value="C:ATP-binding cassette (ABC) transporter complex"/>
    <property type="evidence" value="ECO:0007669"/>
    <property type="project" value="TreeGrafter"/>
</dbReference>
<dbReference type="PANTHER" id="PTHR33529">
    <property type="entry name" value="SLR0882 PROTEIN-RELATED"/>
    <property type="match status" value="1"/>
</dbReference>
<comment type="subcellular location">
    <subcellularLocation>
        <location evidence="1">Cell membrane</location>
        <topology evidence="1">Multi-pass membrane protein</topology>
    </subcellularLocation>
</comment>
<dbReference type="AlphaFoldDB" id="A0A7D3Y5E5"/>
<dbReference type="Proteomes" id="UP000500961">
    <property type="component" value="Chromosome"/>
</dbReference>
<evidence type="ECO:0000256" key="4">
    <source>
        <dbReference type="ARBA" id="ARBA00022989"/>
    </source>
</evidence>
<keyword evidence="4 6" id="KW-1133">Transmembrane helix</keyword>
<dbReference type="InterPro" id="IPR005495">
    <property type="entry name" value="LptG/LptF_permease"/>
</dbReference>
<keyword evidence="2" id="KW-1003">Cell membrane</keyword>
<evidence type="ECO:0000256" key="1">
    <source>
        <dbReference type="ARBA" id="ARBA00004651"/>
    </source>
</evidence>
<feature type="transmembrane region" description="Helical" evidence="6">
    <location>
        <begin position="99"/>
        <end position="117"/>
    </location>
</feature>
<evidence type="ECO:0000313" key="7">
    <source>
        <dbReference type="EMBL" id="QKG80569.1"/>
    </source>
</evidence>
<feature type="transmembrane region" description="Helical" evidence="6">
    <location>
        <begin position="376"/>
        <end position="394"/>
    </location>
</feature>
<gene>
    <name evidence="7" type="ORF">FHG85_09905</name>
</gene>
<keyword evidence="5 6" id="KW-0472">Membrane</keyword>
<evidence type="ECO:0000313" key="8">
    <source>
        <dbReference type="Proteomes" id="UP000500961"/>
    </source>
</evidence>
<feature type="transmembrane region" description="Helical" evidence="6">
    <location>
        <begin position="12"/>
        <end position="33"/>
    </location>
</feature>
<dbReference type="KEGG" id="ttz:FHG85_09905"/>
<reference evidence="7 8" key="1">
    <citation type="submission" date="2019-07" db="EMBL/GenBank/DDBJ databases">
        <title>Thalassofilum flectens gen. nov., sp. nov., a novel moderate thermophilic anaerobe from a shallow sea hot spring in Kunashir Island (Russia), representing a new family in the order Bacteroidales, and proposal of Thalassofilacea fam. nov.</title>
        <authorList>
            <person name="Kochetkova T.V."/>
            <person name="Podosokorskaya O.A."/>
            <person name="Novikov A."/>
            <person name="Elcheninov A.G."/>
            <person name="Toshchakov S.V."/>
            <person name="Kublanov I.V."/>
        </authorList>
    </citation>
    <scope>NUCLEOTIDE SEQUENCE [LARGE SCALE GENOMIC DNA]</scope>
    <source>
        <strain evidence="7 8">38-H</strain>
    </source>
</reference>
<dbReference type="Pfam" id="PF03739">
    <property type="entry name" value="LptF_LptG"/>
    <property type="match status" value="1"/>
</dbReference>
<proteinExistence type="predicted"/>
<dbReference type="RefSeq" id="WP_173075418.1">
    <property type="nucleotide sequence ID" value="NZ_CP041345.1"/>
</dbReference>
<keyword evidence="3 6" id="KW-0812">Transmembrane</keyword>
<dbReference type="PANTHER" id="PTHR33529:SF6">
    <property type="entry name" value="YJGP_YJGQ FAMILY PERMEASE"/>
    <property type="match status" value="1"/>
</dbReference>